<gene>
    <name evidence="2" type="ORF">F5147DRAFT_658414</name>
</gene>
<feature type="transmembrane region" description="Helical" evidence="1">
    <location>
        <begin position="145"/>
        <end position="165"/>
    </location>
</feature>
<keyword evidence="1" id="KW-0472">Membrane</keyword>
<keyword evidence="3" id="KW-1185">Reference proteome</keyword>
<evidence type="ECO:0000256" key="1">
    <source>
        <dbReference type="SAM" id="Phobius"/>
    </source>
</evidence>
<evidence type="ECO:0000313" key="2">
    <source>
        <dbReference type="EMBL" id="KAG2089465.1"/>
    </source>
</evidence>
<protein>
    <submittedName>
        <fullName evidence="2">Uncharacterized protein</fullName>
    </submittedName>
</protein>
<sequence>MSHQYLYMGVSTSVALDQMNLTPTENTNKCRILINIYSCFFALRTYALWDNNRIVLLGLLSTAFVMVVTSVGIRFTIIATSNITTSTIPGIQGCSWSPSGVLYLMLFIFLFVFQLGLVSLTLIRVIQSWRSSKGHLYAALVKHNIFYYTCGLLFSAINVIMPVLFPNSAYYIVLEDLQHMRDSDAVICTSMFDMSPADLMV</sequence>
<dbReference type="RefSeq" id="XP_041285928.1">
    <property type="nucleotide sequence ID" value="XM_041434437.1"/>
</dbReference>
<keyword evidence="1" id="KW-1133">Transmembrane helix</keyword>
<dbReference type="AlphaFoldDB" id="A0A9P7JMU1"/>
<proteinExistence type="predicted"/>
<accession>A0A9P7JMU1</accession>
<feature type="transmembrane region" description="Helical" evidence="1">
    <location>
        <begin position="56"/>
        <end position="80"/>
    </location>
</feature>
<reference evidence="2" key="1">
    <citation type="journal article" date="2020" name="New Phytol.">
        <title>Comparative genomics reveals dynamic genome evolution in host specialist ectomycorrhizal fungi.</title>
        <authorList>
            <person name="Lofgren L.A."/>
            <person name="Nguyen N.H."/>
            <person name="Vilgalys R."/>
            <person name="Ruytinx J."/>
            <person name="Liao H.L."/>
            <person name="Branco S."/>
            <person name="Kuo A."/>
            <person name="LaButti K."/>
            <person name="Lipzen A."/>
            <person name="Andreopoulos W."/>
            <person name="Pangilinan J."/>
            <person name="Riley R."/>
            <person name="Hundley H."/>
            <person name="Na H."/>
            <person name="Barry K."/>
            <person name="Grigoriev I.V."/>
            <person name="Stajich J.E."/>
            <person name="Kennedy P.G."/>
        </authorList>
    </citation>
    <scope>NUCLEOTIDE SEQUENCE</scope>
    <source>
        <strain evidence="2">FC423</strain>
    </source>
</reference>
<dbReference type="GeneID" id="64696696"/>
<evidence type="ECO:0000313" key="3">
    <source>
        <dbReference type="Proteomes" id="UP000823399"/>
    </source>
</evidence>
<dbReference type="Proteomes" id="UP000823399">
    <property type="component" value="Unassembled WGS sequence"/>
</dbReference>
<dbReference type="OrthoDB" id="2667412at2759"/>
<dbReference type="EMBL" id="JABBWM010000111">
    <property type="protein sequence ID" value="KAG2089465.1"/>
    <property type="molecule type" value="Genomic_DNA"/>
</dbReference>
<feature type="transmembrane region" description="Helical" evidence="1">
    <location>
        <begin position="100"/>
        <end position="125"/>
    </location>
</feature>
<organism evidence="2 3">
    <name type="scientific">Suillus discolor</name>
    <dbReference type="NCBI Taxonomy" id="1912936"/>
    <lineage>
        <taxon>Eukaryota</taxon>
        <taxon>Fungi</taxon>
        <taxon>Dikarya</taxon>
        <taxon>Basidiomycota</taxon>
        <taxon>Agaricomycotina</taxon>
        <taxon>Agaricomycetes</taxon>
        <taxon>Agaricomycetidae</taxon>
        <taxon>Boletales</taxon>
        <taxon>Suillineae</taxon>
        <taxon>Suillaceae</taxon>
        <taxon>Suillus</taxon>
    </lineage>
</organism>
<keyword evidence="1" id="KW-0812">Transmembrane</keyword>
<comment type="caution">
    <text evidence="2">The sequence shown here is derived from an EMBL/GenBank/DDBJ whole genome shotgun (WGS) entry which is preliminary data.</text>
</comment>
<name>A0A9P7JMU1_9AGAM</name>